<protein>
    <recommendedName>
        <fullName evidence="1">SseB protein N-terminal domain-containing protein</fullName>
    </recommendedName>
</protein>
<dbReference type="EMBL" id="LLXS01000005">
    <property type="protein sequence ID" value="KRG44863.1"/>
    <property type="molecule type" value="Genomic_DNA"/>
</dbReference>
<dbReference type="AlphaFoldDB" id="A0A0R0AIM2"/>
<dbReference type="OrthoDB" id="6041231at2"/>
<feature type="domain" description="SseB protein N-terminal" evidence="1">
    <location>
        <begin position="26"/>
        <end position="129"/>
    </location>
</feature>
<gene>
    <name evidence="2" type="ORF">ARC78_03375</name>
</gene>
<evidence type="ECO:0000313" key="3">
    <source>
        <dbReference type="Proteomes" id="UP000050836"/>
    </source>
</evidence>
<dbReference type="Proteomes" id="UP000050836">
    <property type="component" value="Unassembled WGS sequence"/>
</dbReference>
<accession>A0A0R0AIM2</accession>
<name>A0A0R0AIM2_9GAMM</name>
<sequence>MSTEVPFTPLNDLEVRLLRTQEAVVSPADFLDSLLNEKVFVLLDKEIPEGGDWDETINPLVLTNDANEPMFAVFSAPERAVVWSEQVPAFENALHLDFRWLLGGIADGVGIVLNPGFDVGMEMVPDAVAQLKQRAAALVRAAGV</sequence>
<dbReference type="InterPro" id="IPR009839">
    <property type="entry name" value="SseB_N"/>
</dbReference>
<dbReference type="Pfam" id="PF07179">
    <property type="entry name" value="SseB"/>
    <property type="match status" value="1"/>
</dbReference>
<keyword evidence="3" id="KW-1185">Reference proteome</keyword>
<evidence type="ECO:0000313" key="2">
    <source>
        <dbReference type="EMBL" id="KRG44863.1"/>
    </source>
</evidence>
<evidence type="ECO:0000259" key="1">
    <source>
        <dbReference type="Pfam" id="PF07179"/>
    </source>
</evidence>
<organism evidence="2 3">
    <name type="scientific">Stenotrophomonas pictorum JCM 9942</name>
    <dbReference type="NCBI Taxonomy" id="1236960"/>
    <lineage>
        <taxon>Bacteria</taxon>
        <taxon>Pseudomonadati</taxon>
        <taxon>Pseudomonadota</taxon>
        <taxon>Gammaproteobacteria</taxon>
        <taxon>Lysobacterales</taxon>
        <taxon>Lysobacteraceae</taxon>
        <taxon>Stenotrophomonas</taxon>
    </lineage>
</organism>
<reference evidence="2 3" key="1">
    <citation type="submission" date="2015-10" db="EMBL/GenBank/DDBJ databases">
        <title>Genome sequencing and analysis of members of genus Stenotrophomonas.</title>
        <authorList>
            <person name="Patil P.P."/>
            <person name="Midha S."/>
            <person name="Patil P.B."/>
        </authorList>
    </citation>
    <scope>NUCLEOTIDE SEQUENCE [LARGE SCALE GENOMIC DNA]</scope>
    <source>
        <strain evidence="2 3">JCM 9942</strain>
    </source>
</reference>
<dbReference type="RefSeq" id="WP_054658038.1">
    <property type="nucleotide sequence ID" value="NZ_BAZI01000051.1"/>
</dbReference>
<proteinExistence type="predicted"/>
<comment type="caution">
    <text evidence="2">The sequence shown here is derived from an EMBL/GenBank/DDBJ whole genome shotgun (WGS) entry which is preliminary data.</text>
</comment>